<evidence type="ECO:0000256" key="1">
    <source>
        <dbReference type="SAM" id="MobiDB-lite"/>
    </source>
</evidence>
<evidence type="ECO:0000256" key="2">
    <source>
        <dbReference type="SAM" id="Phobius"/>
    </source>
</evidence>
<dbReference type="EMBL" id="LCLJ01000006">
    <property type="protein sequence ID" value="KKU15613.1"/>
    <property type="molecule type" value="Genomic_DNA"/>
</dbReference>
<keyword evidence="2" id="KW-0812">Transmembrane</keyword>
<proteinExistence type="predicted"/>
<dbReference type="Proteomes" id="UP000034727">
    <property type="component" value="Unassembled WGS sequence"/>
</dbReference>
<feature type="compositionally biased region" description="Polar residues" evidence="1">
    <location>
        <begin position="91"/>
        <end position="107"/>
    </location>
</feature>
<dbReference type="AlphaFoldDB" id="A0A0G1QD03"/>
<evidence type="ECO:0000313" key="4">
    <source>
        <dbReference type="Proteomes" id="UP000034727"/>
    </source>
</evidence>
<gene>
    <name evidence="3" type="ORF">UX22_C0006G0021</name>
</gene>
<organism evidence="3 4">
    <name type="scientific">Candidatus Jorgensenbacteria bacterium GW2011_GWA2_45_9</name>
    <dbReference type="NCBI Taxonomy" id="1618663"/>
    <lineage>
        <taxon>Bacteria</taxon>
        <taxon>Candidatus Joergenseniibacteriota</taxon>
    </lineage>
</organism>
<sequence>MNEENNPFGAGFAPSIGTGEGEVPLAKQPVDKVDVRTMSSDISSLKETGGTMPRPYEASGSKTPNNSTDANKVGLPETPQTPKAPSPTGPVFSSNFETKNSAQNQEWKPSPSAVIQKTKKGSVLFKWILTIVIIAGVVAAVYFFVAPRIKEPSKTISENNIAAPEAALPETEVAAPVGETNSAPEEAIPAALPGGATLEIHSSLFKNPTDLILDTKLSAFALVDFISALEFTSTSVPIFKEVVFKTQENKPLSFSYVAGVFLPSFFTEEMVNNFENDGTFFSYTNKDGTWFGAVSKLKDSVLIGSVQDSMSTLQKSPDIKNFFLSDPGDAGEWKDGKVANKPTSLVSFSLSGAVFSYTWFDKYLLIGSNLDSSNEAAKRLGY</sequence>
<feature type="compositionally biased region" description="Polar residues" evidence="1">
    <location>
        <begin position="37"/>
        <end position="46"/>
    </location>
</feature>
<keyword evidence="2" id="KW-1133">Transmembrane helix</keyword>
<protein>
    <submittedName>
        <fullName evidence="3">Uncharacterized protein</fullName>
    </submittedName>
</protein>
<evidence type="ECO:0000313" key="3">
    <source>
        <dbReference type="EMBL" id="KKU15613.1"/>
    </source>
</evidence>
<feature type="transmembrane region" description="Helical" evidence="2">
    <location>
        <begin position="124"/>
        <end position="145"/>
    </location>
</feature>
<name>A0A0G1QD03_9BACT</name>
<reference evidence="3 4" key="1">
    <citation type="journal article" date="2015" name="Nature">
        <title>rRNA introns, odd ribosomes, and small enigmatic genomes across a large radiation of phyla.</title>
        <authorList>
            <person name="Brown C.T."/>
            <person name="Hug L.A."/>
            <person name="Thomas B.C."/>
            <person name="Sharon I."/>
            <person name="Castelle C.J."/>
            <person name="Singh A."/>
            <person name="Wilkins M.J."/>
            <person name="Williams K.H."/>
            <person name="Banfield J.F."/>
        </authorList>
    </citation>
    <scope>NUCLEOTIDE SEQUENCE [LARGE SCALE GENOMIC DNA]</scope>
</reference>
<feature type="compositionally biased region" description="Polar residues" evidence="1">
    <location>
        <begin position="60"/>
        <end position="70"/>
    </location>
</feature>
<accession>A0A0G1QD03</accession>
<comment type="caution">
    <text evidence="3">The sequence shown here is derived from an EMBL/GenBank/DDBJ whole genome shotgun (WGS) entry which is preliminary data.</text>
</comment>
<keyword evidence="2" id="KW-0472">Membrane</keyword>
<feature type="region of interest" description="Disordered" evidence="1">
    <location>
        <begin position="1"/>
        <end position="113"/>
    </location>
</feature>